<accession>A0ACB9X5Q3</accession>
<feature type="non-terminal residue" evidence="1">
    <location>
        <position position="181"/>
    </location>
</feature>
<protein>
    <submittedName>
        <fullName evidence="1">Uncharacterized protein</fullName>
    </submittedName>
</protein>
<gene>
    <name evidence="1" type="ORF">KUCAC02_029307</name>
</gene>
<keyword evidence="2" id="KW-1185">Reference proteome</keyword>
<proteinExistence type="predicted"/>
<evidence type="ECO:0000313" key="1">
    <source>
        <dbReference type="EMBL" id="KAI4821373.1"/>
    </source>
</evidence>
<comment type="caution">
    <text evidence="1">The sequence shown here is derived from an EMBL/GenBank/DDBJ whole genome shotgun (WGS) entry which is preliminary data.</text>
</comment>
<dbReference type="EMBL" id="CM043793">
    <property type="protein sequence ID" value="KAI4821373.1"/>
    <property type="molecule type" value="Genomic_DNA"/>
</dbReference>
<name>A0ACB9X5Q3_CHAAC</name>
<reference evidence="1" key="1">
    <citation type="submission" date="2022-05" db="EMBL/GenBank/DDBJ databases">
        <title>Chromosome-level genome of Chaenocephalus aceratus.</title>
        <authorList>
            <person name="Park H."/>
        </authorList>
    </citation>
    <scope>NUCLEOTIDE SEQUENCE</scope>
    <source>
        <strain evidence="1">KU_202001</strain>
    </source>
</reference>
<evidence type="ECO:0000313" key="2">
    <source>
        <dbReference type="Proteomes" id="UP001057452"/>
    </source>
</evidence>
<feature type="non-terminal residue" evidence="1">
    <location>
        <position position="1"/>
    </location>
</feature>
<sequence length="181" mass="19722">TPYAHESIYSPAYLPRATAYHPSSTNSAPPQPPPRHPPLQLPSSPPLPIPSIIFLRDMRSESASFLLFISSDRKFSSRLLQTEGARLAREAVTADNPGATRLCLCFIPLLPRHGNLLSFLTILLVPGTEAHGALEAQCGLCPASPHRKITLTVASQREPWALKLRRRGRAGSQKAVLFSTA</sequence>
<dbReference type="Proteomes" id="UP001057452">
    <property type="component" value="Chromosome 9"/>
</dbReference>
<organism evidence="1 2">
    <name type="scientific">Chaenocephalus aceratus</name>
    <name type="common">Blackfin icefish</name>
    <name type="synonym">Chaenichthys aceratus</name>
    <dbReference type="NCBI Taxonomy" id="36190"/>
    <lineage>
        <taxon>Eukaryota</taxon>
        <taxon>Metazoa</taxon>
        <taxon>Chordata</taxon>
        <taxon>Craniata</taxon>
        <taxon>Vertebrata</taxon>
        <taxon>Euteleostomi</taxon>
        <taxon>Actinopterygii</taxon>
        <taxon>Neopterygii</taxon>
        <taxon>Teleostei</taxon>
        <taxon>Neoteleostei</taxon>
        <taxon>Acanthomorphata</taxon>
        <taxon>Eupercaria</taxon>
        <taxon>Perciformes</taxon>
        <taxon>Notothenioidei</taxon>
        <taxon>Channichthyidae</taxon>
        <taxon>Chaenocephalus</taxon>
    </lineage>
</organism>